<evidence type="ECO:0000256" key="1">
    <source>
        <dbReference type="SAM" id="Coils"/>
    </source>
</evidence>
<dbReference type="RefSeq" id="WP_210117147.1">
    <property type="nucleotide sequence ID" value="NZ_CP054257.1"/>
</dbReference>
<feature type="signal peptide" evidence="3">
    <location>
        <begin position="1"/>
        <end position="21"/>
    </location>
</feature>
<dbReference type="EMBL" id="CP054257">
    <property type="protein sequence ID" value="QTQ12434.1"/>
    <property type="molecule type" value="Genomic_DNA"/>
</dbReference>
<name>A0A975IDQ5_9SPIR</name>
<evidence type="ECO:0000313" key="5">
    <source>
        <dbReference type="Proteomes" id="UP000671995"/>
    </source>
</evidence>
<keyword evidence="1" id="KW-0175">Coiled coil</keyword>
<evidence type="ECO:0000256" key="3">
    <source>
        <dbReference type="SAM" id="SignalP"/>
    </source>
</evidence>
<reference evidence="4" key="2">
    <citation type="journal article" date="2021" name="Microbiol. Resour. Announc.">
        <title>Complete Genome Sequences of Three Human Oral Treponema parvum Isolates.</title>
        <authorList>
            <person name="Zeng H."/>
            <person name="Watt R.M."/>
        </authorList>
    </citation>
    <scope>NUCLEOTIDE SEQUENCE</scope>
    <source>
        <strain evidence="4">ATCC 700773</strain>
    </source>
</reference>
<evidence type="ECO:0000256" key="2">
    <source>
        <dbReference type="SAM" id="MobiDB-lite"/>
    </source>
</evidence>
<feature type="coiled-coil region" evidence="1">
    <location>
        <begin position="260"/>
        <end position="294"/>
    </location>
</feature>
<proteinExistence type="predicted"/>
<evidence type="ECO:0008006" key="6">
    <source>
        <dbReference type="Google" id="ProtNLM"/>
    </source>
</evidence>
<dbReference type="Proteomes" id="UP000671995">
    <property type="component" value="Chromosome"/>
</dbReference>
<evidence type="ECO:0000313" key="4">
    <source>
        <dbReference type="EMBL" id="QTQ12434.1"/>
    </source>
</evidence>
<dbReference type="PROSITE" id="PS51257">
    <property type="entry name" value="PROKAR_LIPOPROTEIN"/>
    <property type="match status" value="1"/>
</dbReference>
<protein>
    <recommendedName>
        <fullName evidence="6">Lipoprotein</fullName>
    </recommendedName>
</protein>
<accession>A0A975IDQ5</accession>
<feature type="compositionally biased region" description="Low complexity" evidence="2">
    <location>
        <begin position="33"/>
        <end position="44"/>
    </location>
</feature>
<gene>
    <name evidence="4" type="ORF">HRI96_09650</name>
</gene>
<sequence length="349" mass="37481">MKKYFILFVTVLALIFASCKSAPKEKVEDDTVETVPQVQEQPQVSENKETVPAKDLTAENKRKLEKLLKARQAAIDAGAPKILAKDFDETEAAYNGRKDYISKNLSDASVSAEIDELTARYEILANVSEAYAKKTRIDELDLSQYDKSNYAAGEAAYKKFLEQYDSGKGYDDLLATAKAGNAAYSKVLTAGLKQIAAKARTSALEAKKKADSVYAGVAEKAAYKSCADKIAKADSKLVTGDPEAAYNGYTDARNSFTALYESVSKKRAAAQAQIDKARQAIENARQYAAEADASAPLEGKVEGIEDEGTTLLEADTYENPDEAALNLDVTETGKAAAAIESAATQGGAQ</sequence>
<reference evidence="4" key="1">
    <citation type="submission" date="2020-05" db="EMBL/GenBank/DDBJ databases">
        <authorList>
            <person name="Zeng H."/>
            <person name="Chan Y.K."/>
            <person name="Watt R.M."/>
        </authorList>
    </citation>
    <scope>NUCLEOTIDE SEQUENCE</scope>
    <source>
        <strain evidence="4">ATCC 700773</strain>
    </source>
</reference>
<dbReference type="AlphaFoldDB" id="A0A975IDQ5"/>
<feature type="chain" id="PRO_5038122585" description="Lipoprotein" evidence="3">
    <location>
        <begin position="22"/>
        <end position="349"/>
    </location>
</feature>
<keyword evidence="3" id="KW-0732">Signal</keyword>
<organism evidence="4 5">
    <name type="scientific">Treponema parvum</name>
    <dbReference type="NCBI Taxonomy" id="138851"/>
    <lineage>
        <taxon>Bacteria</taxon>
        <taxon>Pseudomonadati</taxon>
        <taxon>Spirochaetota</taxon>
        <taxon>Spirochaetia</taxon>
        <taxon>Spirochaetales</taxon>
        <taxon>Treponemataceae</taxon>
        <taxon>Treponema</taxon>
    </lineage>
</organism>
<feature type="region of interest" description="Disordered" evidence="2">
    <location>
        <begin position="28"/>
        <end position="53"/>
    </location>
</feature>